<name>A0ABD3MWF3_9STRA</name>
<dbReference type="PROSITE" id="PS50082">
    <property type="entry name" value="WD_REPEATS_2"/>
    <property type="match status" value="2"/>
</dbReference>
<evidence type="ECO:0000256" key="9">
    <source>
        <dbReference type="SAM" id="MobiDB-lite"/>
    </source>
</evidence>
<dbReference type="InterPro" id="IPR011041">
    <property type="entry name" value="Quinoprot_gluc/sorb_DH_b-prop"/>
</dbReference>
<keyword evidence="3 8" id="KW-0853">WD repeat</keyword>
<dbReference type="Pfam" id="PF24105">
    <property type="entry name" value="Beta-prop_CAF1B_HIR1"/>
    <property type="match status" value="1"/>
</dbReference>
<keyword evidence="6" id="KW-0234">DNA repair</keyword>
<comment type="similarity">
    <text evidence="2">Belongs to the WD repeat HIR1 family.</text>
</comment>
<dbReference type="InterPro" id="IPR055410">
    <property type="entry name" value="Beta-prop_CAF1B_HIR1"/>
</dbReference>
<feature type="domain" description="CAF1B/HIR1 beta-propeller" evidence="10">
    <location>
        <begin position="279"/>
        <end position="397"/>
    </location>
</feature>
<evidence type="ECO:0000256" key="6">
    <source>
        <dbReference type="ARBA" id="ARBA00023204"/>
    </source>
</evidence>
<feature type="compositionally biased region" description="Low complexity" evidence="9">
    <location>
        <begin position="109"/>
        <end position="119"/>
    </location>
</feature>
<evidence type="ECO:0000256" key="5">
    <source>
        <dbReference type="ARBA" id="ARBA00022763"/>
    </source>
</evidence>
<dbReference type="EMBL" id="JALLAZ020001712">
    <property type="protein sequence ID" value="KAL3767141.1"/>
    <property type="molecule type" value="Genomic_DNA"/>
</dbReference>
<dbReference type="PANTHER" id="PTHR15271">
    <property type="entry name" value="CHROMATIN ASSEMBLY FACTOR 1 SUBUNIT B"/>
    <property type="match status" value="1"/>
</dbReference>
<feature type="repeat" description="WD" evidence="8">
    <location>
        <begin position="1"/>
        <end position="25"/>
    </location>
</feature>
<feature type="region of interest" description="Disordered" evidence="9">
    <location>
        <begin position="174"/>
        <end position="215"/>
    </location>
</feature>
<dbReference type="GO" id="GO:0006281">
    <property type="term" value="P:DNA repair"/>
    <property type="evidence" value="ECO:0007669"/>
    <property type="project" value="UniProtKB-KW"/>
</dbReference>
<evidence type="ECO:0000256" key="4">
    <source>
        <dbReference type="ARBA" id="ARBA00022737"/>
    </source>
</evidence>
<proteinExistence type="inferred from homology"/>
<dbReference type="Proteomes" id="UP001530315">
    <property type="component" value="Unassembled WGS sequence"/>
</dbReference>
<dbReference type="Gene3D" id="2.130.10.10">
    <property type="entry name" value="YVTN repeat-like/Quinoprotein amine dehydrogenase"/>
    <property type="match status" value="1"/>
</dbReference>
<dbReference type="InterPro" id="IPR045145">
    <property type="entry name" value="PTHR15271"/>
</dbReference>
<evidence type="ECO:0000313" key="12">
    <source>
        <dbReference type="Proteomes" id="UP001530315"/>
    </source>
</evidence>
<comment type="caution">
    <text evidence="11">The sequence shown here is derived from an EMBL/GenBank/DDBJ whole genome shotgun (WGS) entry which is preliminary data.</text>
</comment>
<gene>
    <name evidence="11" type="ORF">ACHAW5_003160</name>
</gene>
<reference evidence="11 12" key="1">
    <citation type="submission" date="2024-10" db="EMBL/GenBank/DDBJ databases">
        <title>Updated reference genomes for cyclostephanoid diatoms.</title>
        <authorList>
            <person name="Roberts W.R."/>
            <person name="Alverson A.J."/>
        </authorList>
    </citation>
    <scope>NUCLEOTIDE SEQUENCE [LARGE SCALE GENOMIC DNA]</scope>
    <source>
        <strain evidence="11 12">AJA276-08</strain>
    </source>
</reference>
<keyword evidence="4" id="KW-0677">Repeat</keyword>
<keyword evidence="5" id="KW-0227">DNA damage</keyword>
<dbReference type="SUPFAM" id="SSF50952">
    <property type="entry name" value="Soluble quinoprotein glucose dehydrogenase"/>
    <property type="match status" value="1"/>
</dbReference>
<evidence type="ECO:0000256" key="7">
    <source>
        <dbReference type="ARBA" id="ARBA00023242"/>
    </source>
</evidence>
<dbReference type="GO" id="GO:0005634">
    <property type="term" value="C:nucleus"/>
    <property type="evidence" value="ECO:0007669"/>
    <property type="project" value="UniProtKB-SubCell"/>
</dbReference>
<evidence type="ECO:0000256" key="1">
    <source>
        <dbReference type="ARBA" id="ARBA00004123"/>
    </source>
</evidence>
<dbReference type="SMART" id="SM00320">
    <property type="entry name" value="WD40"/>
    <property type="match status" value="3"/>
</dbReference>
<feature type="region of interest" description="Disordered" evidence="9">
    <location>
        <begin position="109"/>
        <end position="128"/>
    </location>
</feature>
<evidence type="ECO:0000313" key="11">
    <source>
        <dbReference type="EMBL" id="KAL3767141.1"/>
    </source>
</evidence>
<accession>A0ABD3MWF3</accession>
<keyword evidence="12" id="KW-1185">Reference proteome</keyword>
<evidence type="ECO:0000259" key="10">
    <source>
        <dbReference type="Pfam" id="PF24105"/>
    </source>
</evidence>
<comment type="subcellular location">
    <subcellularLocation>
        <location evidence="1">Nucleus</location>
    </subcellularLocation>
</comment>
<dbReference type="AlphaFoldDB" id="A0ABD3MWF3"/>
<dbReference type="InterPro" id="IPR001680">
    <property type="entry name" value="WD40_rpt"/>
</dbReference>
<keyword evidence="7" id="KW-0539">Nucleus</keyword>
<organism evidence="11 12">
    <name type="scientific">Stephanodiscus triporus</name>
    <dbReference type="NCBI Taxonomy" id="2934178"/>
    <lineage>
        <taxon>Eukaryota</taxon>
        <taxon>Sar</taxon>
        <taxon>Stramenopiles</taxon>
        <taxon>Ochrophyta</taxon>
        <taxon>Bacillariophyta</taxon>
        <taxon>Coscinodiscophyceae</taxon>
        <taxon>Thalassiosirophycidae</taxon>
        <taxon>Stephanodiscales</taxon>
        <taxon>Stephanodiscaceae</taxon>
        <taxon>Stephanodiscus</taxon>
    </lineage>
</organism>
<dbReference type="Pfam" id="PF00400">
    <property type="entry name" value="WD40"/>
    <property type="match status" value="2"/>
</dbReference>
<evidence type="ECO:0000256" key="3">
    <source>
        <dbReference type="ARBA" id="ARBA00022574"/>
    </source>
</evidence>
<feature type="repeat" description="WD" evidence="8">
    <location>
        <begin position="54"/>
        <end position="85"/>
    </location>
</feature>
<evidence type="ECO:0000256" key="2">
    <source>
        <dbReference type="ARBA" id="ARBA00007306"/>
    </source>
</evidence>
<sequence>MDVAWSSDSRRFVVCSLDHTIAVWEYHGNGGGGGGPGSGGGGDGNNWRIVHRSARDHTHYIQGVAYDPKGVYLASMGSDRMVKVYARKEIREGAICAEMAKYEVDAAAEDASSSSSSSSEEVEEDRPGVARRAAILESKVLPGLLANSAFVLQGKIKTMKFLNANGRLTTTAASLSAESRGADDEDRDNVKDASSSSSPPPDKNKNNGGGAPSSFAKRHHMFADELTLGSFFRRLSFTVDGAFLVVPAALWHGMRTDDGGDGGPSSPTSVLGGGTDKLADSSFATYLFARHHFDQPYKVLTGLEKPSVVVRPNPVLFRLPPNAPNEKSALPYRSIFAVLTNDSVVVYDTYHDRPLALARGLHYAGLTDAAWSGDGRTLFVTSSDGYISILSFGVGELGDAYVAPTVHFVEKVRGASEGAAVGESEDVPATASLEVQSKQQPQSKDGYVVNSLVPEKKSEKTALDGVSANSDSGGGKKKVSFGDPLDDRSNQPDPGHPVINNLVPKKTKKIAPTLVGTAQKIEEIEKKRPAEELIAPTVESQGTSVNILVAKKKTKVAVSSTPVTTM</sequence>
<dbReference type="InterPro" id="IPR015943">
    <property type="entry name" value="WD40/YVTN_repeat-like_dom_sf"/>
</dbReference>
<evidence type="ECO:0000256" key="8">
    <source>
        <dbReference type="PROSITE-ProRule" id="PRU00221"/>
    </source>
</evidence>
<feature type="region of interest" description="Disordered" evidence="9">
    <location>
        <begin position="458"/>
        <end position="498"/>
    </location>
</feature>
<protein>
    <recommendedName>
        <fullName evidence="10">CAF1B/HIR1 beta-propeller domain-containing protein</fullName>
    </recommendedName>
</protein>
<dbReference type="PANTHER" id="PTHR15271:SF4">
    <property type="entry name" value="CHROMATIN ASSEMBLY FACTOR 1 SUBUNIT B"/>
    <property type="match status" value="1"/>
</dbReference>